<dbReference type="Proteomes" id="UP000242474">
    <property type="component" value="Unassembled WGS sequence"/>
</dbReference>
<reference evidence="1 2" key="1">
    <citation type="journal article" date="2015" name="Genome Biol. Evol.">
        <title>Phylogenomic analyses indicate that early fungi evolved digesting cell walls of algal ancestors of land plants.</title>
        <authorList>
            <person name="Chang Y."/>
            <person name="Wang S."/>
            <person name="Sekimoto S."/>
            <person name="Aerts A.L."/>
            <person name="Choi C."/>
            <person name="Clum A."/>
            <person name="LaButti K.M."/>
            <person name="Lindquist E.A."/>
            <person name="Yee Ngan C."/>
            <person name="Ohm R.A."/>
            <person name="Salamov A.A."/>
            <person name="Grigoriev I.V."/>
            <person name="Spatafora J.W."/>
            <person name="Berbee M.L."/>
        </authorList>
    </citation>
    <scope>NUCLEOTIDE SEQUENCE [LARGE SCALE GENOMIC DNA]</scope>
    <source>
        <strain evidence="1 2">NRRL 1564</strain>
    </source>
</reference>
<dbReference type="OrthoDB" id="5511689at2759"/>
<evidence type="ECO:0000313" key="1">
    <source>
        <dbReference type="EMBL" id="PIA17190.1"/>
    </source>
</evidence>
<name>A0A2G5BDU4_COERN</name>
<proteinExistence type="predicted"/>
<sequence>MFFKPVISGDVFDEFMGMDYAIIFFPKVDETRFLYFRKQVEPLVWHLIEQKLHNYTSVRRGWIEHMVATRGVKIGEGVAFFKKGVLRKEMAGFDLEGFKLALIEFDANNPNDGPSDSLAAACCDCIIL</sequence>
<dbReference type="AlphaFoldDB" id="A0A2G5BDU4"/>
<keyword evidence="2" id="KW-1185">Reference proteome</keyword>
<accession>A0A2G5BDU4</accession>
<dbReference type="EMBL" id="KZ303495">
    <property type="protein sequence ID" value="PIA17190.1"/>
    <property type="molecule type" value="Genomic_DNA"/>
</dbReference>
<organism evidence="1 2">
    <name type="scientific">Coemansia reversa (strain ATCC 12441 / NRRL 1564)</name>
    <dbReference type="NCBI Taxonomy" id="763665"/>
    <lineage>
        <taxon>Eukaryota</taxon>
        <taxon>Fungi</taxon>
        <taxon>Fungi incertae sedis</taxon>
        <taxon>Zoopagomycota</taxon>
        <taxon>Kickxellomycotina</taxon>
        <taxon>Kickxellomycetes</taxon>
        <taxon>Kickxellales</taxon>
        <taxon>Kickxellaceae</taxon>
        <taxon>Coemansia</taxon>
    </lineage>
</organism>
<gene>
    <name evidence="1" type="ORF">COEREDRAFT_86196</name>
</gene>
<protein>
    <submittedName>
        <fullName evidence="1">Uncharacterized protein</fullName>
    </submittedName>
</protein>
<evidence type="ECO:0000313" key="2">
    <source>
        <dbReference type="Proteomes" id="UP000242474"/>
    </source>
</evidence>